<gene>
    <name evidence="10" type="ORF">BW247_15610</name>
</gene>
<comment type="subunit">
    <text evidence="7">The complex is probably composed of two ATP-binding proteins, two transmembrane proteins and a solute-binding protein.</text>
</comment>
<dbReference type="SUPFAM" id="SSF54631">
    <property type="entry name" value="CBS-domain pair"/>
    <property type="match status" value="1"/>
</dbReference>
<evidence type="ECO:0000256" key="7">
    <source>
        <dbReference type="RuleBase" id="RU369116"/>
    </source>
</evidence>
<dbReference type="CDD" id="cd03294">
    <property type="entry name" value="ABC_Pro_Gly_Betaine"/>
    <property type="match status" value="1"/>
</dbReference>
<evidence type="ECO:0000256" key="6">
    <source>
        <dbReference type="PROSITE-ProRule" id="PRU00703"/>
    </source>
</evidence>
<dbReference type="GO" id="GO:0015418">
    <property type="term" value="F:ABC-type quaternary ammonium compound transporting activity"/>
    <property type="evidence" value="ECO:0007669"/>
    <property type="project" value="UniProtKB-EC"/>
</dbReference>
<evidence type="ECO:0000256" key="5">
    <source>
        <dbReference type="ARBA" id="ARBA00022970"/>
    </source>
</evidence>
<sequence length="411" mass="44729">MKEPRTRIRLESVSKVFGRQAQRAIDDLRAGKAKAEVQSAHAAVVGAFDVSMEIMSGEIFVIMGLSGSGKSTLLRLINRLHEPSTGRVHIDGQDITELGVKALRELRRQKFGMVFQSFALLPHRTVMGNVEFGLEIQGVPKVERRAKAQEVIETVGLGGYESKYASELSGGMQQRVGLARALAADPEILLMDEAFSALDPLIRNQLQDDLLEIQDRLGKTIVFVSHDLDEALKLGNRIAIMRDGRLIQVGTPEEIIEHPADDYVSAFVEGADRTQVLTAGQIMRQPTTTAHPEDAPRTLLRKMERSGFGGLVMVDSARRLRGYVGLDTAIRQRDAERLADDALEALPTASPDTRLSDLIHLVNAKTSPIIVLDERGRVVGIVDKSTLLAALAQGSTDAVGGGEHPVVESVA</sequence>
<evidence type="ECO:0000256" key="3">
    <source>
        <dbReference type="ARBA" id="ARBA00022741"/>
    </source>
</evidence>
<dbReference type="InterPro" id="IPR027417">
    <property type="entry name" value="P-loop_NTPase"/>
</dbReference>
<comment type="subcellular location">
    <subcellularLocation>
        <location evidence="7">Cell inner membrane</location>
        <topology evidence="7">Peripheral membrane protein</topology>
    </subcellularLocation>
</comment>
<comment type="catalytic activity">
    <reaction evidence="7">
        <text>a quaternary ammonium(out) + ATP + H2O = a quaternary ammonium(in) + ADP + phosphate + H(+)</text>
        <dbReference type="Rhea" id="RHEA:11036"/>
        <dbReference type="ChEBI" id="CHEBI:15377"/>
        <dbReference type="ChEBI" id="CHEBI:15378"/>
        <dbReference type="ChEBI" id="CHEBI:30616"/>
        <dbReference type="ChEBI" id="CHEBI:35267"/>
        <dbReference type="ChEBI" id="CHEBI:43474"/>
        <dbReference type="ChEBI" id="CHEBI:456216"/>
    </reaction>
</comment>
<dbReference type="Pfam" id="PF00571">
    <property type="entry name" value="CBS"/>
    <property type="match status" value="2"/>
</dbReference>
<dbReference type="InterPro" id="IPR005892">
    <property type="entry name" value="Gly-betaine_transp_ATP-bd"/>
</dbReference>
<dbReference type="EMBL" id="CP019434">
    <property type="protein sequence ID" value="APZ44762.1"/>
    <property type="molecule type" value="Genomic_DNA"/>
</dbReference>
<keyword evidence="7" id="KW-0472">Membrane</keyword>
<dbReference type="Proteomes" id="UP000243807">
    <property type="component" value="Chromosome"/>
</dbReference>
<evidence type="ECO:0000259" key="8">
    <source>
        <dbReference type="PROSITE" id="PS50893"/>
    </source>
</evidence>
<dbReference type="FunFam" id="3.40.50.300:FF:000201">
    <property type="entry name" value="Glycine betaine/L-proline ABC transporter ATP-binding protein"/>
    <property type="match status" value="1"/>
</dbReference>
<dbReference type="Gene3D" id="3.40.50.300">
    <property type="entry name" value="P-loop containing nucleotide triphosphate hydrolases"/>
    <property type="match status" value="1"/>
</dbReference>
<dbReference type="SMART" id="SM00382">
    <property type="entry name" value="AAA"/>
    <property type="match status" value="1"/>
</dbReference>
<dbReference type="PANTHER" id="PTHR43869">
    <property type="entry name" value="GLYCINE BETAINE/PROLINE BETAINE TRANSPORT SYSTEM ATP-BINDING PROTEIN PROV"/>
    <property type="match status" value="1"/>
</dbReference>
<evidence type="ECO:0000256" key="4">
    <source>
        <dbReference type="ARBA" id="ARBA00022840"/>
    </source>
</evidence>
<dbReference type="GO" id="GO:0006970">
    <property type="term" value="P:response to osmotic stress"/>
    <property type="evidence" value="ECO:0007669"/>
    <property type="project" value="UniProtKB-ARBA"/>
</dbReference>
<keyword evidence="3 7" id="KW-0547">Nucleotide-binding</keyword>
<comment type="similarity">
    <text evidence="1 7">Belongs to the ABC transporter superfamily.</text>
</comment>
<organism evidence="10 11">
    <name type="scientific">Acidihalobacter ferrooxydans</name>
    <dbReference type="NCBI Taxonomy" id="1765967"/>
    <lineage>
        <taxon>Bacteria</taxon>
        <taxon>Pseudomonadati</taxon>
        <taxon>Pseudomonadota</taxon>
        <taxon>Gammaproteobacteria</taxon>
        <taxon>Chromatiales</taxon>
        <taxon>Ectothiorhodospiraceae</taxon>
        <taxon>Acidihalobacter</taxon>
    </lineage>
</organism>
<dbReference type="PROSITE" id="PS50893">
    <property type="entry name" value="ABC_TRANSPORTER_2"/>
    <property type="match status" value="1"/>
</dbReference>
<dbReference type="GO" id="GO:0005524">
    <property type="term" value="F:ATP binding"/>
    <property type="evidence" value="ECO:0007669"/>
    <property type="project" value="UniProtKB-UniRule"/>
</dbReference>
<dbReference type="SUPFAM" id="SSF52540">
    <property type="entry name" value="P-loop containing nucleoside triphosphate hydrolases"/>
    <property type="match status" value="1"/>
</dbReference>
<dbReference type="InterPro" id="IPR046342">
    <property type="entry name" value="CBS_dom_sf"/>
</dbReference>
<dbReference type="GO" id="GO:0031460">
    <property type="term" value="P:glycine betaine transport"/>
    <property type="evidence" value="ECO:0007669"/>
    <property type="project" value="InterPro"/>
</dbReference>
<dbReference type="Pfam" id="PF00005">
    <property type="entry name" value="ABC_tran"/>
    <property type="match status" value="1"/>
</dbReference>
<evidence type="ECO:0000313" key="11">
    <source>
        <dbReference type="Proteomes" id="UP000243807"/>
    </source>
</evidence>
<evidence type="ECO:0000256" key="1">
    <source>
        <dbReference type="ARBA" id="ARBA00005417"/>
    </source>
</evidence>
<dbReference type="InterPro" id="IPR000644">
    <property type="entry name" value="CBS_dom"/>
</dbReference>
<dbReference type="NCBIfam" id="TIGR01186">
    <property type="entry name" value="proV"/>
    <property type="match status" value="1"/>
</dbReference>
<dbReference type="InterPro" id="IPR003593">
    <property type="entry name" value="AAA+_ATPase"/>
</dbReference>
<dbReference type="EC" id="7.6.2.9" evidence="7"/>
<dbReference type="AlphaFoldDB" id="A0A1P8ULQ4"/>
<name>A0A1P8ULQ4_9GAMM</name>
<protein>
    <recommendedName>
        <fullName evidence="7">Quaternary amine transport ATP-binding protein</fullName>
        <ecNumber evidence="7">7.6.2.9</ecNumber>
    </recommendedName>
</protein>
<keyword evidence="4 7" id="KW-0067">ATP-binding</keyword>
<proteinExistence type="inferred from homology"/>
<dbReference type="GO" id="GO:0016887">
    <property type="term" value="F:ATP hydrolysis activity"/>
    <property type="evidence" value="ECO:0007669"/>
    <property type="project" value="UniProtKB-UniRule"/>
</dbReference>
<keyword evidence="5" id="KW-0029">Amino-acid transport</keyword>
<accession>A0A1P8ULQ4</accession>
<dbReference type="PROSITE" id="PS51371">
    <property type="entry name" value="CBS"/>
    <property type="match status" value="1"/>
</dbReference>
<keyword evidence="6" id="KW-0129">CBS domain</keyword>
<feature type="domain" description="CBS" evidence="9">
    <location>
        <begin position="342"/>
        <end position="398"/>
    </location>
</feature>
<dbReference type="InterPro" id="IPR051921">
    <property type="entry name" value="ABC_osmolyte_uptake_ATP-bind"/>
</dbReference>
<dbReference type="GO" id="GO:0006865">
    <property type="term" value="P:amino acid transport"/>
    <property type="evidence" value="ECO:0007669"/>
    <property type="project" value="UniProtKB-UniRule"/>
</dbReference>
<evidence type="ECO:0000313" key="10">
    <source>
        <dbReference type="EMBL" id="APZ44762.1"/>
    </source>
</evidence>
<feature type="domain" description="ABC transporter" evidence="8">
    <location>
        <begin position="8"/>
        <end position="268"/>
    </location>
</feature>
<reference evidence="10 11" key="1">
    <citation type="submission" date="2017-01" db="EMBL/GenBank/DDBJ databases">
        <title>Draft sequence of Acidihalobacter ferrooxidans strain DSM 14175 (strain V8).</title>
        <authorList>
            <person name="Khaleque H.N."/>
            <person name="Ramsay J.P."/>
            <person name="Murphy R.J.T."/>
            <person name="Kaksonen A.H."/>
            <person name="Boxall N.J."/>
            <person name="Watkin E.L.J."/>
        </authorList>
    </citation>
    <scope>NUCLEOTIDE SEQUENCE [LARGE SCALE GENOMIC DNA]</scope>
    <source>
        <strain evidence="10 11">V8</strain>
    </source>
</reference>
<evidence type="ECO:0000256" key="2">
    <source>
        <dbReference type="ARBA" id="ARBA00022448"/>
    </source>
</evidence>
<dbReference type="Gene3D" id="3.10.580.10">
    <property type="entry name" value="CBS-domain"/>
    <property type="match status" value="1"/>
</dbReference>
<keyword evidence="7" id="KW-0997">Cell inner membrane</keyword>
<evidence type="ECO:0000259" key="9">
    <source>
        <dbReference type="PROSITE" id="PS51371"/>
    </source>
</evidence>
<dbReference type="SMART" id="SM00116">
    <property type="entry name" value="CBS"/>
    <property type="match status" value="2"/>
</dbReference>
<dbReference type="PROSITE" id="PS00211">
    <property type="entry name" value="ABC_TRANSPORTER_1"/>
    <property type="match status" value="1"/>
</dbReference>
<keyword evidence="2 7" id="KW-0813">Transport</keyword>
<dbReference type="KEGG" id="afy:BW247_15610"/>
<dbReference type="PANTHER" id="PTHR43869:SF1">
    <property type="entry name" value="GLYCINE BETAINE_PROLINE BETAINE TRANSPORT SYSTEM ATP-BINDING PROTEIN PROV"/>
    <property type="match status" value="1"/>
</dbReference>
<keyword evidence="7" id="KW-1003">Cell membrane</keyword>
<dbReference type="InterPro" id="IPR017871">
    <property type="entry name" value="ABC_transporter-like_CS"/>
</dbReference>
<dbReference type="InterPro" id="IPR003439">
    <property type="entry name" value="ABC_transporter-like_ATP-bd"/>
</dbReference>
<keyword evidence="11" id="KW-1185">Reference proteome</keyword>
<dbReference type="STRING" id="1765967.BW247_15610"/>
<dbReference type="GO" id="GO:0005886">
    <property type="term" value="C:plasma membrane"/>
    <property type="evidence" value="ECO:0007669"/>
    <property type="project" value="UniProtKB-SubCell"/>
</dbReference>